<feature type="compositionally biased region" description="Basic and acidic residues" evidence="1">
    <location>
        <begin position="48"/>
        <end position="67"/>
    </location>
</feature>
<feature type="chain" id="PRO_5038644454" description="Lipoprotein" evidence="2">
    <location>
        <begin position="25"/>
        <end position="155"/>
    </location>
</feature>
<dbReference type="PROSITE" id="PS51257">
    <property type="entry name" value="PROKAR_LIPOPROTEIN"/>
    <property type="match status" value="1"/>
</dbReference>
<reference evidence="3 4" key="1">
    <citation type="submission" date="2018-06" db="EMBL/GenBank/DDBJ databases">
        <authorList>
            <consortium name="Pathogen Informatics"/>
            <person name="Doyle S."/>
        </authorList>
    </citation>
    <scope>NUCLEOTIDE SEQUENCE [LARGE SCALE GENOMIC DNA]</scope>
    <source>
        <strain evidence="3 4">NCTC7807</strain>
    </source>
</reference>
<feature type="compositionally biased region" description="Low complexity" evidence="1">
    <location>
        <begin position="30"/>
        <end position="45"/>
    </location>
</feature>
<evidence type="ECO:0000256" key="2">
    <source>
        <dbReference type="SAM" id="SignalP"/>
    </source>
</evidence>
<dbReference type="AlphaFoldDB" id="A0A380P6B2"/>
<evidence type="ECO:0000256" key="1">
    <source>
        <dbReference type="SAM" id="MobiDB-lite"/>
    </source>
</evidence>
<feature type="region of interest" description="Disordered" evidence="1">
    <location>
        <begin position="24"/>
        <end position="67"/>
    </location>
</feature>
<dbReference type="Proteomes" id="UP000254150">
    <property type="component" value="Unassembled WGS sequence"/>
</dbReference>
<evidence type="ECO:0000313" key="4">
    <source>
        <dbReference type="Proteomes" id="UP000254150"/>
    </source>
</evidence>
<protein>
    <recommendedName>
        <fullName evidence="5">Lipoprotein</fullName>
    </recommendedName>
</protein>
<organism evidence="3 4">
    <name type="scientific">Streptomyces griseus</name>
    <dbReference type="NCBI Taxonomy" id="1911"/>
    <lineage>
        <taxon>Bacteria</taxon>
        <taxon>Bacillati</taxon>
        <taxon>Actinomycetota</taxon>
        <taxon>Actinomycetes</taxon>
        <taxon>Kitasatosporales</taxon>
        <taxon>Streptomycetaceae</taxon>
        <taxon>Streptomyces</taxon>
    </lineage>
</organism>
<proteinExistence type="predicted"/>
<sequence length="155" mass="15542">MRRVGVYVGAVIAAAALVSGCAGTSEDAADGQGAPSAPAGSSAPAETKGGEEDAAARDVELGEAGFQDHDVWGPGAYVTPYSITNRGDGAASYFVGLEFLDADGDVLGSTGVTADKLGPGKTSKGDTAPLEAEIQNGELKDIRSVRVSTVERTPV</sequence>
<dbReference type="EMBL" id="UHID01000007">
    <property type="protein sequence ID" value="SUP60753.1"/>
    <property type="molecule type" value="Genomic_DNA"/>
</dbReference>
<dbReference type="RefSeq" id="WP_115069446.1">
    <property type="nucleotide sequence ID" value="NZ_UHID01000007.1"/>
</dbReference>
<evidence type="ECO:0008006" key="5">
    <source>
        <dbReference type="Google" id="ProtNLM"/>
    </source>
</evidence>
<feature type="signal peptide" evidence="2">
    <location>
        <begin position="1"/>
        <end position="24"/>
    </location>
</feature>
<evidence type="ECO:0000313" key="3">
    <source>
        <dbReference type="EMBL" id="SUP60753.1"/>
    </source>
</evidence>
<gene>
    <name evidence="3" type="ORF">NCTC7807_04824</name>
</gene>
<name>A0A380P6B2_STRGR</name>
<accession>A0A380P6B2</accession>
<keyword evidence="2" id="KW-0732">Signal</keyword>